<dbReference type="GO" id="GO:0005507">
    <property type="term" value="F:copper ion binding"/>
    <property type="evidence" value="ECO:0007669"/>
    <property type="project" value="TreeGrafter"/>
</dbReference>
<evidence type="ECO:0000256" key="2">
    <source>
        <dbReference type="ARBA" id="ARBA00003215"/>
    </source>
</evidence>
<comment type="catalytic activity">
    <reaction evidence="8">
        <text>adenosine + H2O + H(+) = inosine + NH4(+)</text>
        <dbReference type="Rhea" id="RHEA:24408"/>
        <dbReference type="ChEBI" id="CHEBI:15377"/>
        <dbReference type="ChEBI" id="CHEBI:15378"/>
        <dbReference type="ChEBI" id="CHEBI:16335"/>
        <dbReference type="ChEBI" id="CHEBI:17596"/>
        <dbReference type="ChEBI" id="CHEBI:28938"/>
        <dbReference type="EC" id="3.5.4.4"/>
    </reaction>
    <physiologicalReaction direction="left-to-right" evidence="8">
        <dbReference type="Rhea" id="RHEA:24409"/>
    </physiologicalReaction>
</comment>
<gene>
    <name evidence="12" type="primary">pgeF</name>
    <name evidence="12" type="ORF">DBY38_09255</name>
    <name evidence="13" type="ORF">SAMN04487885_101311</name>
</gene>
<dbReference type="Gene3D" id="3.60.140.10">
    <property type="entry name" value="CNF1/YfiH-like putative cysteine hydrolases"/>
    <property type="match status" value="1"/>
</dbReference>
<dbReference type="GeneID" id="90544581"/>
<dbReference type="SUPFAM" id="SSF64438">
    <property type="entry name" value="CNF1/YfiH-like putative cysteine hydrolases"/>
    <property type="match status" value="1"/>
</dbReference>
<comment type="function">
    <text evidence="2">Purine nucleoside enzyme that catalyzes the phosphorolysis of adenosine and inosine nucleosides, yielding D-ribose 1-phosphate and the respective free bases, adenine and hypoxanthine. Also catalyzes the phosphorolysis of S-methyl-5'-thioadenosine into adenine and S-methyl-5-thio-alpha-D-ribose 1-phosphate. Also has adenosine deaminase activity.</text>
</comment>
<dbReference type="EMBL" id="QAMZ01000043">
    <property type="protein sequence ID" value="PWL53049.1"/>
    <property type="molecule type" value="Genomic_DNA"/>
</dbReference>
<dbReference type="PANTHER" id="PTHR30616:SF2">
    <property type="entry name" value="PURINE NUCLEOSIDE PHOSPHORYLASE LACC1"/>
    <property type="match status" value="1"/>
</dbReference>
<dbReference type="InterPro" id="IPR038371">
    <property type="entry name" value="Cu_polyphenol_OxRdtase_sf"/>
</dbReference>
<dbReference type="eggNOG" id="COG1496">
    <property type="taxonomic scope" value="Bacteria"/>
</dbReference>
<reference evidence="13 14" key="1">
    <citation type="submission" date="2016-10" db="EMBL/GenBank/DDBJ databases">
        <authorList>
            <person name="de Groot N.N."/>
        </authorList>
    </citation>
    <scope>NUCLEOTIDE SEQUENCE [LARGE SCALE GENOMIC DNA]</scope>
    <source>
        <strain evidence="13 14">NLAE-zl-G419</strain>
    </source>
</reference>
<dbReference type="Proteomes" id="UP000246114">
    <property type="component" value="Unassembled WGS sequence"/>
</dbReference>
<evidence type="ECO:0000313" key="15">
    <source>
        <dbReference type="Proteomes" id="UP000246114"/>
    </source>
</evidence>
<dbReference type="NCBIfam" id="TIGR00726">
    <property type="entry name" value="peptidoglycan editing factor PgeF"/>
    <property type="match status" value="1"/>
</dbReference>
<evidence type="ECO:0000256" key="10">
    <source>
        <dbReference type="ARBA" id="ARBA00049893"/>
    </source>
</evidence>
<dbReference type="EMBL" id="FOOE01000001">
    <property type="protein sequence ID" value="SFF51728.1"/>
    <property type="molecule type" value="Genomic_DNA"/>
</dbReference>
<protein>
    <recommendedName>
        <fullName evidence="11">Purine nucleoside phosphorylase</fullName>
    </recommendedName>
</protein>
<comment type="catalytic activity">
    <reaction evidence="9">
        <text>adenosine + phosphate = alpha-D-ribose 1-phosphate + adenine</text>
        <dbReference type="Rhea" id="RHEA:27642"/>
        <dbReference type="ChEBI" id="CHEBI:16335"/>
        <dbReference type="ChEBI" id="CHEBI:16708"/>
        <dbReference type="ChEBI" id="CHEBI:43474"/>
        <dbReference type="ChEBI" id="CHEBI:57720"/>
        <dbReference type="EC" id="2.4.2.1"/>
    </reaction>
    <physiologicalReaction direction="left-to-right" evidence="9">
        <dbReference type="Rhea" id="RHEA:27643"/>
    </physiologicalReaction>
</comment>
<evidence type="ECO:0000256" key="8">
    <source>
        <dbReference type="ARBA" id="ARBA00047989"/>
    </source>
</evidence>
<comment type="catalytic activity">
    <reaction evidence="1">
        <text>inosine + phosphate = alpha-D-ribose 1-phosphate + hypoxanthine</text>
        <dbReference type="Rhea" id="RHEA:27646"/>
        <dbReference type="ChEBI" id="CHEBI:17368"/>
        <dbReference type="ChEBI" id="CHEBI:17596"/>
        <dbReference type="ChEBI" id="CHEBI:43474"/>
        <dbReference type="ChEBI" id="CHEBI:57720"/>
        <dbReference type="EC" id="2.4.2.1"/>
    </reaction>
    <physiologicalReaction direction="left-to-right" evidence="1">
        <dbReference type="Rhea" id="RHEA:27647"/>
    </physiologicalReaction>
</comment>
<evidence type="ECO:0000256" key="5">
    <source>
        <dbReference type="ARBA" id="ARBA00022723"/>
    </source>
</evidence>
<dbReference type="GO" id="GO:0017061">
    <property type="term" value="F:S-methyl-5-thioadenosine phosphorylase activity"/>
    <property type="evidence" value="ECO:0007669"/>
    <property type="project" value="UniProtKB-EC"/>
</dbReference>
<evidence type="ECO:0000256" key="3">
    <source>
        <dbReference type="ARBA" id="ARBA00007353"/>
    </source>
</evidence>
<dbReference type="RefSeq" id="WP_027638185.1">
    <property type="nucleotide sequence ID" value="NZ_BAAACD010000019.1"/>
</dbReference>
<evidence type="ECO:0000256" key="4">
    <source>
        <dbReference type="ARBA" id="ARBA00022679"/>
    </source>
</evidence>
<evidence type="ECO:0000256" key="11">
    <source>
        <dbReference type="RuleBase" id="RU361274"/>
    </source>
</evidence>
<dbReference type="AlphaFoldDB" id="A0A1I2JCA6"/>
<sequence>MIKNIVNGYKVIEIDLEGANCIFTTSHNGLDLNREGIDFQKNLNCLKDYYKLNDIAYLKQIHSTYVYDANSKEDIGDGLYTEKMNLGIAVFTADCVPILVYDYENNLIAALHSGWKGTVDNILKEGIKFLIQKGGNPKTMKIVIGPHNKSCCYEIGNDVVEKFNEKDIFKGVSIFKGRNLDMEKAIILQALNEGVLKENIITMEYCTFCSSDVKFHSYRRDREQSGRMFSFIYMK</sequence>
<name>A0A1I2JCA6_9CLOT</name>
<dbReference type="InterPro" id="IPR003730">
    <property type="entry name" value="Cu_polyphenol_OxRdtase"/>
</dbReference>
<proteinExistence type="inferred from homology"/>
<evidence type="ECO:0000256" key="9">
    <source>
        <dbReference type="ARBA" id="ARBA00048968"/>
    </source>
</evidence>
<dbReference type="OrthoDB" id="4279at2"/>
<evidence type="ECO:0000256" key="7">
    <source>
        <dbReference type="ARBA" id="ARBA00022833"/>
    </source>
</evidence>
<dbReference type="InterPro" id="IPR011324">
    <property type="entry name" value="Cytotoxic_necrot_fac-like_cat"/>
</dbReference>
<evidence type="ECO:0000313" key="12">
    <source>
        <dbReference type="EMBL" id="PWL53049.1"/>
    </source>
</evidence>
<dbReference type="CDD" id="cd16833">
    <property type="entry name" value="YfiH"/>
    <property type="match status" value="1"/>
</dbReference>
<evidence type="ECO:0000313" key="13">
    <source>
        <dbReference type="EMBL" id="SFF51728.1"/>
    </source>
</evidence>
<keyword evidence="6" id="KW-0378">Hydrolase</keyword>
<accession>A0A1I2JCA6</accession>
<comment type="catalytic activity">
    <reaction evidence="10">
        <text>S-methyl-5'-thioadenosine + phosphate = 5-(methylsulfanyl)-alpha-D-ribose 1-phosphate + adenine</text>
        <dbReference type="Rhea" id="RHEA:11852"/>
        <dbReference type="ChEBI" id="CHEBI:16708"/>
        <dbReference type="ChEBI" id="CHEBI:17509"/>
        <dbReference type="ChEBI" id="CHEBI:43474"/>
        <dbReference type="ChEBI" id="CHEBI:58533"/>
        <dbReference type="EC" id="2.4.2.28"/>
    </reaction>
    <physiologicalReaction direction="left-to-right" evidence="10">
        <dbReference type="Rhea" id="RHEA:11853"/>
    </physiologicalReaction>
</comment>
<dbReference type="PANTHER" id="PTHR30616">
    <property type="entry name" value="UNCHARACTERIZED PROTEIN YFIH"/>
    <property type="match status" value="1"/>
</dbReference>
<evidence type="ECO:0000256" key="1">
    <source>
        <dbReference type="ARBA" id="ARBA00000553"/>
    </source>
</evidence>
<dbReference type="Proteomes" id="UP000182135">
    <property type="component" value="Unassembled WGS sequence"/>
</dbReference>
<dbReference type="Pfam" id="PF02578">
    <property type="entry name" value="Cu-oxidase_4"/>
    <property type="match status" value="1"/>
</dbReference>
<dbReference type="STRING" id="1529.SAMN04487885_101311"/>
<comment type="similarity">
    <text evidence="3 11">Belongs to the purine nucleoside phosphorylase YfiH/LACC1 family.</text>
</comment>
<reference evidence="12 15" key="2">
    <citation type="submission" date="2018-03" db="EMBL/GenBank/DDBJ databases">
        <title>The uncultured portion of the human microbiome is neutrally assembled.</title>
        <authorList>
            <person name="Jeraldo P."/>
            <person name="Boardman L."/>
            <person name="White B.A."/>
            <person name="Nelson H."/>
            <person name="Goldenfeld N."/>
            <person name="Chia N."/>
        </authorList>
    </citation>
    <scope>NUCLEOTIDE SEQUENCE [LARGE SCALE GENOMIC DNA]</scope>
    <source>
        <strain evidence="12">CIM:MAG 903</strain>
    </source>
</reference>
<organism evidence="13 14">
    <name type="scientific">Clostridium cadaveris</name>
    <dbReference type="NCBI Taxonomy" id="1529"/>
    <lineage>
        <taxon>Bacteria</taxon>
        <taxon>Bacillati</taxon>
        <taxon>Bacillota</taxon>
        <taxon>Clostridia</taxon>
        <taxon>Eubacteriales</taxon>
        <taxon>Clostridiaceae</taxon>
        <taxon>Clostridium</taxon>
    </lineage>
</organism>
<evidence type="ECO:0000256" key="6">
    <source>
        <dbReference type="ARBA" id="ARBA00022801"/>
    </source>
</evidence>
<evidence type="ECO:0000313" key="14">
    <source>
        <dbReference type="Proteomes" id="UP000182135"/>
    </source>
</evidence>
<keyword evidence="7" id="KW-0862">Zinc</keyword>
<dbReference type="GO" id="GO:0016787">
    <property type="term" value="F:hydrolase activity"/>
    <property type="evidence" value="ECO:0007669"/>
    <property type="project" value="UniProtKB-KW"/>
</dbReference>
<keyword evidence="14" id="KW-1185">Reference proteome</keyword>
<keyword evidence="4" id="KW-0808">Transferase</keyword>
<keyword evidence="5" id="KW-0479">Metal-binding</keyword>